<feature type="transmembrane region" description="Helical" evidence="2">
    <location>
        <begin position="90"/>
        <end position="111"/>
    </location>
</feature>
<evidence type="ECO:0000313" key="5">
    <source>
        <dbReference type="Proteomes" id="UP001500967"/>
    </source>
</evidence>
<name>A0ABP3EYC1_9ACTN</name>
<dbReference type="RefSeq" id="WP_344654654.1">
    <property type="nucleotide sequence ID" value="NZ_BAAAGX010000046.1"/>
</dbReference>
<evidence type="ECO:0000256" key="1">
    <source>
        <dbReference type="SAM" id="MobiDB-lite"/>
    </source>
</evidence>
<evidence type="ECO:0000256" key="2">
    <source>
        <dbReference type="SAM" id="Phobius"/>
    </source>
</evidence>
<protein>
    <recommendedName>
        <fullName evidence="3">Cyanobacterial TRADD-N associated 2 transmembrane domain-containing protein</fullName>
    </recommendedName>
</protein>
<organism evidence="4 5">
    <name type="scientific">Cryptosporangium japonicum</name>
    <dbReference type="NCBI Taxonomy" id="80872"/>
    <lineage>
        <taxon>Bacteria</taxon>
        <taxon>Bacillati</taxon>
        <taxon>Actinomycetota</taxon>
        <taxon>Actinomycetes</taxon>
        <taxon>Cryptosporangiales</taxon>
        <taxon>Cryptosporangiaceae</taxon>
        <taxon>Cryptosporangium</taxon>
    </lineage>
</organism>
<evidence type="ECO:0000259" key="3">
    <source>
        <dbReference type="Pfam" id="PF20712"/>
    </source>
</evidence>
<keyword evidence="2" id="KW-0812">Transmembrane</keyword>
<comment type="caution">
    <text evidence="4">The sequence shown here is derived from an EMBL/GenBank/DDBJ whole genome shotgun (WGS) entry which is preliminary data.</text>
</comment>
<keyword evidence="5" id="KW-1185">Reference proteome</keyword>
<sequence length="220" mass="23529">MSETHDEQSASEAAEDGTERMRREAREIFGSQTYNVSFGEIRGSTLNFGIQTGDSKEKTDVRDPLVEGVLENRNNFMSAFLQSALLEARVTFYLSILFLAIGASLILIAAIVGTARFWSGDSIVVSVVPGAIGVVLSGMGGVLASRADKARNHAAEQANLVGAHWNAETQLAQAVLIAEAIDDDALRNNVRAEIARGLVAPRITEQIEAKPIIDGEVSSS</sequence>
<proteinExistence type="predicted"/>
<dbReference type="EMBL" id="BAAAGX010000046">
    <property type="protein sequence ID" value="GAA0284029.1"/>
    <property type="molecule type" value="Genomic_DNA"/>
</dbReference>
<keyword evidence="2" id="KW-0472">Membrane</keyword>
<dbReference type="Pfam" id="PF20712">
    <property type="entry name" value="CyanoTRADDas_TM"/>
    <property type="match status" value="1"/>
</dbReference>
<accession>A0ABP3EYC1</accession>
<feature type="region of interest" description="Disordered" evidence="1">
    <location>
        <begin position="1"/>
        <end position="21"/>
    </location>
</feature>
<gene>
    <name evidence="4" type="ORF">GCM10009539_85170</name>
</gene>
<dbReference type="InterPro" id="IPR048567">
    <property type="entry name" value="CyanoTRADDas_TM"/>
</dbReference>
<feature type="transmembrane region" description="Helical" evidence="2">
    <location>
        <begin position="123"/>
        <end position="144"/>
    </location>
</feature>
<evidence type="ECO:0000313" key="4">
    <source>
        <dbReference type="EMBL" id="GAA0284029.1"/>
    </source>
</evidence>
<dbReference type="Proteomes" id="UP001500967">
    <property type="component" value="Unassembled WGS sequence"/>
</dbReference>
<keyword evidence="2" id="KW-1133">Transmembrane helix</keyword>
<reference evidence="5" key="1">
    <citation type="journal article" date="2019" name="Int. J. Syst. Evol. Microbiol.">
        <title>The Global Catalogue of Microorganisms (GCM) 10K type strain sequencing project: providing services to taxonomists for standard genome sequencing and annotation.</title>
        <authorList>
            <consortium name="The Broad Institute Genomics Platform"/>
            <consortium name="The Broad Institute Genome Sequencing Center for Infectious Disease"/>
            <person name="Wu L."/>
            <person name="Ma J."/>
        </authorList>
    </citation>
    <scope>NUCLEOTIDE SEQUENCE [LARGE SCALE GENOMIC DNA]</scope>
    <source>
        <strain evidence="5">JCM 10425</strain>
    </source>
</reference>
<feature type="domain" description="Cyanobacterial TRADD-N associated 2 transmembrane" evidence="3">
    <location>
        <begin position="84"/>
        <end position="153"/>
    </location>
</feature>